<keyword evidence="1" id="KW-0648">Protein biosynthesis</keyword>
<evidence type="ECO:0000313" key="3">
    <source>
        <dbReference type="Proteomes" id="UP000027725"/>
    </source>
</evidence>
<evidence type="ECO:0000313" key="2">
    <source>
        <dbReference type="EMBL" id="KEP70257.1"/>
    </source>
</evidence>
<reference evidence="2 3" key="1">
    <citation type="submission" date="2014-03" db="EMBL/GenBank/DDBJ databases">
        <title>The draft genome sequence of Thioclava dalianensis DLFJ1-1.</title>
        <authorList>
            <person name="Lai Q."/>
            <person name="Shao Z."/>
        </authorList>
    </citation>
    <scope>NUCLEOTIDE SEQUENCE [LARGE SCALE GENOMIC DNA]</scope>
    <source>
        <strain evidence="2 3">DLFJ1-1</strain>
    </source>
</reference>
<dbReference type="GO" id="GO:0006450">
    <property type="term" value="P:regulation of translational fidelity"/>
    <property type="evidence" value="ECO:0007669"/>
    <property type="project" value="InterPro"/>
</dbReference>
<comment type="function">
    <text evidence="1">Allows the formation of correctly charged Asn-tRNA(Asn) or Gln-tRNA(Gln) through the transamidation of misacylated Asp-tRNA(Asn) or Glu-tRNA(Gln) in organisms which lack either or both of asparaginyl-tRNA or glutaminyl-tRNA synthetases. The reaction takes place in the presence of glutamine and ATP through an activated phospho-Asp-tRNA(Asn) or phospho-Glu-tRNA(Gln).</text>
</comment>
<dbReference type="eggNOG" id="COG0721">
    <property type="taxonomic scope" value="Bacteria"/>
</dbReference>
<protein>
    <recommendedName>
        <fullName evidence="1">Aspartyl/glutamyl-tRNA(Asn/Gln) amidotransferase subunit C</fullName>
        <shortName evidence="1">Asp/Glu-ADT subunit C</shortName>
        <ecNumber evidence="1">6.3.5.-</ecNumber>
    </recommendedName>
</protein>
<dbReference type="Pfam" id="PF02686">
    <property type="entry name" value="GatC"/>
    <property type="match status" value="1"/>
</dbReference>
<comment type="subunit">
    <text evidence="1">Heterotrimer of A, B and C subunits.</text>
</comment>
<proteinExistence type="inferred from homology"/>
<dbReference type="InterPro" id="IPR003837">
    <property type="entry name" value="GatC"/>
</dbReference>
<dbReference type="GO" id="GO:0016740">
    <property type="term" value="F:transferase activity"/>
    <property type="evidence" value="ECO:0007669"/>
    <property type="project" value="UniProtKB-KW"/>
</dbReference>
<dbReference type="OrthoDB" id="9794326at2"/>
<dbReference type="InterPro" id="IPR036113">
    <property type="entry name" value="Asp/Glu-ADT_sf_sub_c"/>
</dbReference>
<dbReference type="GO" id="GO:0050566">
    <property type="term" value="F:asparaginyl-tRNA synthase (glutamine-hydrolyzing) activity"/>
    <property type="evidence" value="ECO:0007669"/>
    <property type="project" value="RHEA"/>
</dbReference>
<dbReference type="PANTHER" id="PTHR15004:SF0">
    <property type="entry name" value="GLUTAMYL-TRNA(GLN) AMIDOTRANSFERASE SUBUNIT C, MITOCHONDRIAL"/>
    <property type="match status" value="1"/>
</dbReference>
<dbReference type="GO" id="GO:0006412">
    <property type="term" value="P:translation"/>
    <property type="evidence" value="ECO:0007669"/>
    <property type="project" value="UniProtKB-UniRule"/>
</dbReference>
<dbReference type="SUPFAM" id="SSF141000">
    <property type="entry name" value="Glu-tRNAGln amidotransferase C subunit"/>
    <property type="match status" value="1"/>
</dbReference>
<dbReference type="Gene3D" id="1.10.20.60">
    <property type="entry name" value="Glu-tRNAGln amidotransferase C subunit, N-terminal domain"/>
    <property type="match status" value="1"/>
</dbReference>
<accession>A0A074U6L3</accession>
<comment type="catalytic activity">
    <reaction evidence="1">
        <text>L-aspartyl-tRNA(Asn) + L-glutamine + ATP + H2O = L-asparaginyl-tRNA(Asn) + L-glutamate + ADP + phosphate + 2 H(+)</text>
        <dbReference type="Rhea" id="RHEA:14513"/>
        <dbReference type="Rhea" id="RHEA-COMP:9674"/>
        <dbReference type="Rhea" id="RHEA-COMP:9677"/>
        <dbReference type="ChEBI" id="CHEBI:15377"/>
        <dbReference type="ChEBI" id="CHEBI:15378"/>
        <dbReference type="ChEBI" id="CHEBI:29985"/>
        <dbReference type="ChEBI" id="CHEBI:30616"/>
        <dbReference type="ChEBI" id="CHEBI:43474"/>
        <dbReference type="ChEBI" id="CHEBI:58359"/>
        <dbReference type="ChEBI" id="CHEBI:78515"/>
        <dbReference type="ChEBI" id="CHEBI:78516"/>
        <dbReference type="ChEBI" id="CHEBI:456216"/>
    </reaction>
</comment>
<comment type="caution">
    <text evidence="2">The sequence shown here is derived from an EMBL/GenBank/DDBJ whole genome shotgun (WGS) entry which is preliminary data.</text>
</comment>
<keyword evidence="2" id="KW-0808">Transferase</keyword>
<sequence>MSIDIDTARKVAHLARIRVPEDNLPALASELSNILTFMEQLGEVDVDGIEPMTSVTPMRLKRREDVVTDGGYPEKVLKNAPDAREGFFAVPKVVE</sequence>
<organism evidence="2 3">
    <name type="scientific">Thioclava dalianensis</name>
    <dbReference type="NCBI Taxonomy" id="1185766"/>
    <lineage>
        <taxon>Bacteria</taxon>
        <taxon>Pseudomonadati</taxon>
        <taxon>Pseudomonadota</taxon>
        <taxon>Alphaproteobacteria</taxon>
        <taxon>Rhodobacterales</taxon>
        <taxon>Paracoccaceae</taxon>
        <taxon>Thioclava</taxon>
    </lineage>
</organism>
<dbReference type="AlphaFoldDB" id="A0A074U6L3"/>
<dbReference type="NCBIfam" id="TIGR00135">
    <property type="entry name" value="gatC"/>
    <property type="match status" value="1"/>
</dbReference>
<dbReference type="STRING" id="1185766.SAMN05216224_101511"/>
<dbReference type="GO" id="GO:0005524">
    <property type="term" value="F:ATP binding"/>
    <property type="evidence" value="ECO:0007669"/>
    <property type="project" value="UniProtKB-KW"/>
</dbReference>
<keyword evidence="1" id="KW-0547">Nucleotide-binding</keyword>
<comment type="similarity">
    <text evidence="1">Belongs to the GatC family.</text>
</comment>
<keyword evidence="3" id="KW-1185">Reference proteome</keyword>
<dbReference type="EC" id="6.3.5.-" evidence="1"/>
<name>A0A074U6L3_9RHOB</name>
<gene>
    <name evidence="1" type="primary">gatC</name>
    <name evidence="2" type="ORF">DL1_19265</name>
</gene>
<dbReference type="GO" id="GO:0050567">
    <property type="term" value="F:glutaminyl-tRNA synthase (glutamine-hydrolyzing) activity"/>
    <property type="evidence" value="ECO:0007669"/>
    <property type="project" value="UniProtKB-UniRule"/>
</dbReference>
<dbReference type="RefSeq" id="WP_038064783.1">
    <property type="nucleotide sequence ID" value="NZ_FOVB01000001.1"/>
</dbReference>
<keyword evidence="1" id="KW-0067">ATP-binding</keyword>
<dbReference type="HAMAP" id="MF_00122">
    <property type="entry name" value="GatC"/>
    <property type="match status" value="1"/>
</dbReference>
<dbReference type="Proteomes" id="UP000027725">
    <property type="component" value="Unassembled WGS sequence"/>
</dbReference>
<keyword evidence="1" id="KW-0436">Ligase</keyword>
<dbReference type="GO" id="GO:0070681">
    <property type="term" value="P:glutaminyl-tRNAGln biosynthesis via transamidation"/>
    <property type="evidence" value="ECO:0007669"/>
    <property type="project" value="TreeGrafter"/>
</dbReference>
<dbReference type="PANTHER" id="PTHR15004">
    <property type="entry name" value="GLUTAMYL-TRNA(GLN) AMIDOTRANSFERASE SUBUNIT C, MITOCHONDRIAL"/>
    <property type="match status" value="1"/>
</dbReference>
<comment type="catalytic activity">
    <reaction evidence="1">
        <text>L-glutamyl-tRNA(Gln) + L-glutamine + ATP + H2O = L-glutaminyl-tRNA(Gln) + L-glutamate + ADP + phosphate + H(+)</text>
        <dbReference type="Rhea" id="RHEA:17521"/>
        <dbReference type="Rhea" id="RHEA-COMP:9681"/>
        <dbReference type="Rhea" id="RHEA-COMP:9684"/>
        <dbReference type="ChEBI" id="CHEBI:15377"/>
        <dbReference type="ChEBI" id="CHEBI:15378"/>
        <dbReference type="ChEBI" id="CHEBI:29985"/>
        <dbReference type="ChEBI" id="CHEBI:30616"/>
        <dbReference type="ChEBI" id="CHEBI:43474"/>
        <dbReference type="ChEBI" id="CHEBI:58359"/>
        <dbReference type="ChEBI" id="CHEBI:78520"/>
        <dbReference type="ChEBI" id="CHEBI:78521"/>
        <dbReference type="ChEBI" id="CHEBI:456216"/>
    </reaction>
</comment>
<dbReference type="EMBL" id="JHEH01000007">
    <property type="protein sequence ID" value="KEP70257.1"/>
    <property type="molecule type" value="Genomic_DNA"/>
</dbReference>
<evidence type="ECO:0000256" key="1">
    <source>
        <dbReference type="HAMAP-Rule" id="MF_00122"/>
    </source>
</evidence>